<dbReference type="InterPro" id="IPR035965">
    <property type="entry name" value="PAS-like_dom_sf"/>
</dbReference>
<dbReference type="CDD" id="cd07302">
    <property type="entry name" value="CHD"/>
    <property type="match status" value="1"/>
</dbReference>
<dbReference type="SUPFAM" id="SSF55073">
    <property type="entry name" value="Nucleotide cyclase"/>
    <property type="match status" value="1"/>
</dbReference>
<dbReference type="PROSITE" id="PS50112">
    <property type="entry name" value="PAS"/>
    <property type="match status" value="1"/>
</dbReference>
<dbReference type="Pfam" id="PF25474">
    <property type="entry name" value="TPR_TmcB"/>
    <property type="match status" value="1"/>
</dbReference>
<dbReference type="GO" id="GO:0005886">
    <property type="term" value="C:plasma membrane"/>
    <property type="evidence" value="ECO:0007669"/>
    <property type="project" value="TreeGrafter"/>
</dbReference>
<dbReference type="VEuPathDB" id="AmoebaDB:NAEGRDRAFT_70501"/>
<feature type="transmembrane region" description="Helical" evidence="9">
    <location>
        <begin position="1023"/>
        <end position="1046"/>
    </location>
</feature>
<accession>D2VNH6</accession>
<dbReference type="EMBL" id="GG738884">
    <property type="protein sequence ID" value="EFC41734.1"/>
    <property type="molecule type" value="Genomic_DNA"/>
</dbReference>
<dbReference type="SMART" id="SM00044">
    <property type="entry name" value="CYCc"/>
    <property type="match status" value="1"/>
</dbReference>
<sequence length="1728" mass="194474">MDQNHEGSALGSNVSSESSGGSSLYASVWLKIQEGFTKFVISMESSEVKQYGWKRKTLSIIYYLYIFWVSIFLPTLGSYNWGEYGEWLFTVINYPITLSFHLLPFGAIAALGAASFLLIACGVVSFFLALHAIFRSSKQLDRYKKAATTLGNIIQVLSMIMTFIFTSFIDCDTSALHTISNYDEQIYVLSRFNTTPCVMSGNIVLIVLMIIAFIPMLILNFLSIMISQESEQTKGGYFIGDNNIPMGFLSVANPLQLMLMYVVPQQYAYIRSVIHITITLVFMVLIFYFLPFYRKTENSFVFGVAGARLGAAIGALITSIVNSDDNSILGIGLGAGLTLGLIMTGFLVGMAGLEIYMTVIYRKVRGRFMVSIRRAEALSSILRRSNDGNADAEKLPLKMLEKEAQLVYQEFEEDNRLKQLNLFFKFSLKSKNRTEGDDITDPEIALSLIKGASLQKSFNDSRLLLTCSLIVSYYWKNEVNAQVFASSLLKKALKAKPNFLYKFLISEREKEFEMIDNSNPYELKFFLQRMEKNQSELAALHRAFWKEMTNDIINFDKIEQTNTRASELMSECESTFQNLIAKHRNNKTVLRYYASYVEKFKFNKEFAQELFQEAMAIEDEEAKMKFRPNLKKGASKKNRIVPNFSFDDNPPPSSTKFSEAGGKTFSFGIKKGNNIASTADFNEFDDPDEPFERASEFDLGSQRMDGVENNPQLKRESILRSSLATPQQHNVQLLSFLIFVIASFLLLASGIIWDSVISSLVLSDIKAVQSACKPRMVPLLALRDIRLQQTYLNLYKNSPSENLKLLHTLDMSSTEEFIAKLKGKLSKAKQFIDDLRVMGQKGLFTPEMYSDYISVSRQIVVPNVENPNDLGIFNNTNPSNVSISQMVYSMMKHIEYFEGLSPNEYNSTLSSYPFMFLWLNQDAFQGAFDVFCQSFISRTQQKTEVLDQSFFIYFLASNSLYGVLTIVYVVYVTISFSSLKTFVKLLEKNVPKDVIGKIYHNLGKQSEVDDASIQLPKRILKPYMSAALIGLCIVGVTILCSGMFYMESSFNTISTHRTMLNIKEATTALSSIQRTTFNVGELFNYISLPSGLAINDPQLSKEGSDVISYKTEMKTLTTNLVSSWNNLAYGNVEDNKLPSVGISTKIDSMVQDTNCTSNSTIYSCKGLEHLIEIYAQLSSENTADIFAMKSATFKLFSNQVQTYVLADALTDRLLVFLDTLISVFSVTSVSYVIAFSLVGAVLLLVFSFALYNIFDSHWNNVFHVRIMFNYIPLDLMDSEETMRNFIMYHTLPSRITMFKNRETKENAKNDDSKVKNILNAAVDGAVLCSHRGDIEIFNPAAQRMFGCKQTDFVGLPLFNLFDSSNRDTLGKVIDDLIKASKDNTNADAQGETIEVECIRKNNTKFPAKINLFSTLFDNKPVVTCFIKDVTSEKKQNALLAEEKKKSENLLRSILPEAVANRLKSGETFIAEKFNDITCFFSDMVGFTSISSCLTPTEIVMMLNSVVNGFDSLTDKYQLEKIKTIGDAYFCVGGIGNTQSDHPERTLRFAMDIFAVLRNYNLENRQALGHQINVRVGINTGGVVAGVIGTKKFAYDLWGDTINMASRMESTSLGGRIHCSRSTYERVYDLGFEFEERMVEVKGKGLCTTYMMKAHHHACAVVSEDEVAGHVVSQDDPQQNSNNNSNHNIHNTEKQSYPDSNLSKDSDQLEYQYISKNNNSSNNVGGGTN</sequence>
<dbReference type="InterPro" id="IPR000014">
    <property type="entry name" value="PAS"/>
</dbReference>
<feature type="compositionally biased region" description="Low complexity" evidence="8">
    <location>
        <begin position="7"/>
        <end position="20"/>
    </location>
</feature>
<evidence type="ECO:0000256" key="3">
    <source>
        <dbReference type="ARBA" id="ARBA00022741"/>
    </source>
</evidence>
<dbReference type="Gene3D" id="3.30.70.1230">
    <property type="entry name" value="Nucleotide cyclase"/>
    <property type="match status" value="1"/>
</dbReference>
<evidence type="ECO:0000256" key="1">
    <source>
        <dbReference type="ARBA" id="ARBA00004370"/>
    </source>
</evidence>
<organism evidence="13">
    <name type="scientific">Naegleria gruberi</name>
    <name type="common">Amoeba</name>
    <dbReference type="NCBI Taxonomy" id="5762"/>
    <lineage>
        <taxon>Eukaryota</taxon>
        <taxon>Discoba</taxon>
        <taxon>Heterolobosea</taxon>
        <taxon>Tetramitia</taxon>
        <taxon>Eutetramitia</taxon>
        <taxon>Vahlkampfiidae</taxon>
        <taxon>Naegleria</taxon>
    </lineage>
</organism>
<comment type="similarity">
    <text evidence="7">Belongs to the adenylyl cyclase class-4/guanylyl cyclase family.</text>
</comment>
<feature type="compositionally biased region" description="Low complexity" evidence="8">
    <location>
        <begin position="1679"/>
        <end position="1688"/>
    </location>
</feature>
<dbReference type="RefSeq" id="XP_002674478.1">
    <property type="nucleotide sequence ID" value="XM_002674432.1"/>
</dbReference>
<feature type="domain" description="PAS" evidence="10">
    <location>
        <begin position="1310"/>
        <end position="1380"/>
    </location>
</feature>
<feature type="transmembrane region" description="Helical" evidence="9">
    <location>
        <begin position="101"/>
        <end position="134"/>
    </location>
</feature>
<dbReference type="PANTHER" id="PTHR11920">
    <property type="entry name" value="GUANYLYL CYCLASE"/>
    <property type="match status" value="1"/>
</dbReference>
<gene>
    <name evidence="12" type="ORF">NAEGRDRAFT_70501</name>
</gene>
<evidence type="ECO:0000256" key="7">
    <source>
        <dbReference type="RuleBase" id="RU000405"/>
    </source>
</evidence>
<feature type="transmembrane region" description="Helical" evidence="9">
    <location>
        <begin position="146"/>
        <end position="169"/>
    </location>
</feature>
<comment type="subcellular location">
    <subcellularLocation>
        <location evidence="1">Membrane</location>
    </subcellularLocation>
</comment>
<feature type="transmembrane region" description="Helical" evidence="9">
    <location>
        <begin position="203"/>
        <end position="222"/>
    </location>
</feature>
<dbReference type="GO" id="GO:0035556">
    <property type="term" value="P:intracellular signal transduction"/>
    <property type="evidence" value="ECO:0007669"/>
    <property type="project" value="InterPro"/>
</dbReference>
<dbReference type="Pfam" id="PF13426">
    <property type="entry name" value="PAS_9"/>
    <property type="match status" value="1"/>
</dbReference>
<dbReference type="eggNOG" id="KOG1023">
    <property type="taxonomic scope" value="Eukaryota"/>
</dbReference>
<dbReference type="GO" id="GO:0004016">
    <property type="term" value="F:adenylate cyclase activity"/>
    <property type="evidence" value="ECO:0007669"/>
    <property type="project" value="TreeGrafter"/>
</dbReference>
<protein>
    <submittedName>
        <fullName evidence="12">Predicted protein</fullName>
    </submittedName>
</protein>
<evidence type="ECO:0000259" key="10">
    <source>
        <dbReference type="PROSITE" id="PS50112"/>
    </source>
</evidence>
<dbReference type="PROSITE" id="PS50125">
    <property type="entry name" value="GUANYLATE_CYCLASE_2"/>
    <property type="match status" value="1"/>
</dbReference>
<dbReference type="NCBIfam" id="TIGR00229">
    <property type="entry name" value="sensory_box"/>
    <property type="match status" value="1"/>
</dbReference>
<feature type="region of interest" description="Disordered" evidence="8">
    <location>
        <begin position="641"/>
        <end position="660"/>
    </location>
</feature>
<dbReference type="SMART" id="SM00091">
    <property type="entry name" value="PAS"/>
    <property type="match status" value="1"/>
</dbReference>
<proteinExistence type="inferred from homology"/>
<dbReference type="InterPro" id="IPR050401">
    <property type="entry name" value="Cyclic_nucleotide_synthase"/>
</dbReference>
<dbReference type="InterPro" id="IPR018297">
    <property type="entry name" value="A/G_cyclase_CS"/>
</dbReference>
<dbReference type="PANTHER" id="PTHR11920:SF335">
    <property type="entry name" value="GUANYLATE CYCLASE"/>
    <property type="match status" value="1"/>
</dbReference>
<dbReference type="InterPro" id="IPR029787">
    <property type="entry name" value="Nucleotide_cyclase"/>
</dbReference>
<dbReference type="OrthoDB" id="10253710at2759"/>
<feature type="transmembrane region" description="Helical" evidence="9">
    <location>
        <begin position="950"/>
        <end position="974"/>
    </location>
</feature>
<feature type="transmembrane region" description="Helical" evidence="9">
    <location>
        <begin position="300"/>
        <end position="321"/>
    </location>
</feature>
<dbReference type="InParanoid" id="D2VNH6"/>
<feature type="transmembrane region" description="Helical" evidence="9">
    <location>
        <begin position="60"/>
        <end position="81"/>
    </location>
</feature>
<keyword evidence="2 9" id="KW-0812">Transmembrane</keyword>
<dbReference type="GeneID" id="8851374"/>
<dbReference type="Proteomes" id="UP000006671">
    <property type="component" value="Unassembled WGS sequence"/>
</dbReference>
<feature type="transmembrane region" description="Helical" evidence="9">
    <location>
        <begin position="1231"/>
        <end position="1254"/>
    </location>
</feature>
<evidence type="ECO:0000313" key="12">
    <source>
        <dbReference type="EMBL" id="EFC41734.1"/>
    </source>
</evidence>
<dbReference type="InterPro" id="IPR001054">
    <property type="entry name" value="A/G_cyclase"/>
</dbReference>
<feature type="transmembrane region" description="Helical" evidence="9">
    <location>
        <begin position="733"/>
        <end position="753"/>
    </location>
</feature>
<feature type="region of interest" description="Disordered" evidence="8">
    <location>
        <begin position="1"/>
        <end position="20"/>
    </location>
</feature>
<keyword evidence="13" id="KW-1185">Reference proteome</keyword>
<feature type="region of interest" description="Disordered" evidence="8">
    <location>
        <begin position="1668"/>
        <end position="1703"/>
    </location>
</feature>
<dbReference type="OMA" id="NIHIVHS"/>
<evidence type="ECO:0000256" key="9">
    <source>
        <dbReference type="SAM" id="Phobius"/>
    </source>
</evidence>
<evidence type="ECO:0000256" key="5">
    <source>
        <dbReference type="ARBA" id="ARBA00023136"/>
    </source>
</evidence>
<feature type="domain" description="Guanylate cyclase" evidence="11">
    <location>
        <begin position="1477"/>
        <end position="1608"/>
    </location>
</feature>
<evidence type="ECO:0000256" key="4">
    <source>
        <dbReference type="ARBA" id="ARBA00022989"/>
    </source>
</evidence>
<dbReference type="GO" id="GO:0007168">
    <property type="term" value="P:receptor guanylyl cyclase signaling pathway"/>
    <property type="evidence" value="ECO:0007669"/>
    <property type="project" value="TreeGrafter"/>
</dbReference>
<keyword evidence="4 9" id="KW-1133">Transmembrane helix</keyword>
<dbReference type="Gene3D" id="3.30.450.20">
    <property type="entry name" value="PAS domain"/>
    <property type="match status" value="1"/>
</dbReference>
<reference evidence="12 13" key="1">
    <citation type="journal article" date="2010" name="Cell">
        <title>The genome of Naegleria gruberi illuminates early eukaryotic versatility.</title>
        <authorList>
            <person name="Fritz-Laylin L.K."/>
            <person name="Prochnik S.E."/>
            <person name="Ginger M.L."/>
            <person name="Dacks J.B."/>
            <person name="Carpenter M.L."/>
            <person name="Field M.C."/>
            <person name="Kuo A."/>
            <person name="Paredez A."/>
            <person name="Chapman J."/>
            <person name="Pham J."/>
            <person name="Shu S."/>
            <person name="Neupane R."/>
            <person name="Cipriano M."/>
            <person name="Mancuso J."/>
            <person name="Tu H."/>
            <person name="Salamov A."/>
            <person name="Lindquist E."/>
            <person name="Shapiro H."/>
            <person name="Lucas S."/>
            <person name="Grigoriev I.V."/>
            <person name="Cande W.Z."/>
            <person name="Fulton C."/>
            <person name="Rokhsar D.S."/>
            <person name="Dawson S.C."/>
        </authorList>
    </citation>
    <scope>NUCLEOTIDE SEQUENCE [LARGE SCALE GENOMIC DNA]</scope>
    <source>
        <strain evidence="12 13">NEG-M</strain>
    </source>
</reference>
<dbReference type="Pfam" id="PF00211">
    <property type="entry name" value="Guanylate_cyc"/>
    <property type="match status" value="1"/>
</dbReference>
<feature type="transmembrane region" description="Helical" evidence="9">
    <location>
        <begin position="269"/>
        <end position="293"/>
    </location>
</feature>
<keyword evidence="5 9" id="KW-0472">Membrane</keyword>
<feature type="transmembrane region" description="Helical" evidence="9">
    <location>
        <begin position="327"/>
        <end position="353"/>
    </location>
</feature>
<dbReference type="GO" id="GO:0001653">
    <property type="term" value="F:peptide receptor activity"/>
    <property type="evidence" value="ECO:0007669"/>
    <property type="project" value="TreeGrafter"/>
</dbReference>
<dbReference type="PROSITE" id="PS00452">
    <property type="entry name" value="GUANYLATE_CYCLASE_1"/>
    <property type="match status" value="1"/>
</dbReference>
<evidence type="ECO:0000256" key="2">
    <source>
        <dbReference type="ARBA" id="ARBA00022692"/>
    </source>
</evidence>
<evidence type="ECO:0000256" key="6">
    <source>
        <dbReference type="ARBA" id="ARBA00023239"/>
    </source>
</evidence>
<dbReference type="GO" id="GO:0004383">
    <property type="term" value="F:guanylate cyclase activity"/>
    <property type="evidence" value="ECO:0007669"/>
    <property type="project" value="TreeGrafter"/>
</dbReference>
<dbReference type="SUPFAM" id="SSF55785">
    <property type="entry name" value="PYP-like sensor domain (PAS domain)"/>
    <property type="match status" value="1"/>
</dbReference>
<dbReference type="GO" id="GO:0000166">
    <property type="term" value="F:nucleotide binding"/>
    <property type="evidence" value="ECO:0007669"/>
    <property type="project" value="UniProtKB-KW"/>
</dbReference>
<dbReference type="KEGG" id="ngr:NAEGRDRAFT_70501"/>
<keyword evidence="6 7" id="KW-0456">Lyase</keyword>
<evidence type="ECO:0000256" key="8">
    <source>
        <dbReference type="SAM" id="MobiDB-lite"/>
    </source>
</evidence>
<dbReference type="InterPro" id="IPR057352">
    <property type="entry name" value="TPR_TmcB/C"/>
</dbReference>
<dbReference type="CDD" id="cd00130">
    <property type="entry name" value="PAS"/>
    <property type="match status" value="1"/>
</dbReference>
<keyword evidence="3" id="KW-0547">Nucleotide-binding</keyword>
<name>D2VNH6_NAEGR</name>
<evidence type="ECO:0000313" key="13">
    <source>
        <dbReference type="Proteomes" id="UP000006671"/>
    </source>
</evidence>
<evidence type="ECO:0000259" key="11">
    <source>
        <dbReference type="PROSITE" id="PS50125"/>
    </source>
</evidence>